<evidence type="ECO:0000313" key="1">
    <source>
        <dbReference type="EMBL" id="RQY98474.1"/>
    </source>
</evidence>
<accession>A0ABX9YX00</accession>
<organism evidence="1 2">
    <name type="scientific">Burkholderia stagnalis</name>
    <dbReference type="NCBI Taxonomy" id="1503054"/>
    <lineage>
        <taxon>Bacteria</taxon>
        <taxon>Pseudomonadati</taxon>
        <taxon>Pseudomonadota</taxon>
        <taxon>Betaproteobacteria</taxon>
        <taxon>Burkholderiales</taxon>
        <taxon>Burkholderiaceae</taxon>
        <taxon>Burkholderia</taxon>
        <taxon>Burkholderia cepacia complex</taxon>
    </lineage>
</organism>
<proteinExistence type="predicted"/>
<evidence type="ECO:0008006" key="3">
    <source>
        <dbReference type="Google" id="ProtNLM"/>
    </source>
</evidence>
<dbReference type="EMBL" id="QTPM01000003">
    <property type="protein sequence ID" value="RQY98474.1"/>
    <property type="molecule type" value="Genomic_DNA"/>
</dbReference>
<protein>
    <recommendedName>
        <fullName evidence="3">DUF2007 domain-containing protein</fullName>
    </recommendedName>
</protein>
<keyword evidence="2" id="KW-1185">Reference proteome</keyword>
<evidence type="ECO:0000313" key="2">
    <source>
        <dbReference type="Proteomes" id="UP000281098"/>
    </source>
</evidence>
<dbReference type="Proteomes" id="UP000281098">
    <property type="component" value="Unassembled WGS sequence"/>
</dbReference>
<comment type="caution">
    <text evidence="1">The sequence shown here is derived from an EMBL/GenBank/DDBJ whole genome shotgun (WGS) entry which is preliminary data.</text>
</comment>
<dbReference type="RefSeq" id="WP_060343152.1">
    <property type="nucleotide sequence ID" value="NZ_QTOI01000112.1"/>
</dbReference>
<gene>
    <name evidence="1" type="ORF">DF017_03945</name>
</gene>
<reference evidence="1 2" key="1">
    <citation type="submission" date="2018-08" db="EMBL/GenBank/DDBJ databases">
        <title>Comparative analysis of Burkholderia isolates from Puerto Rico.</title>
        <authorList>
            <person name="Hall C."/>
            <person name="Sahl J."/>
            <person name="Wagner D."/>
        </authorList>
    </citation>
    <scope>NUCLEOTIDE SEQUENCE [LARGE SCALE GENOMIC DNA]</scope>
    <source>
        <strain evidence="1 2">Bp8966</strain>
    </source>
</reference>
<name>A0ABX9YX00_9BURK</name>
<sequence length="81" mass="9145">MKVDIVYPDRMVWVIAEESKVTVVMALDDFADAGYSVKARTLGIALDSSLGYVEIPCSRQQAENILTHIGWDLSRLHVHYH</sequence>